<accession>A0A4Y2C1A5</accession>
<sequence length="89" mass="9621">MPFVKSIDFGMKRQNSFDVSNPAGSGRIDGNPAGSDRIEIGAGLQSLIPTSHYLPTYLKTQTEVEKETVLVIKGFVCCVTQTTSQQTAL</sequence>
<gene>
    <name evidence="1" type="ORF">AVEN_242207_1</name>
</gene>
<keyword evidence="2" id="KW-1185">Reference proteome</keyword>
<name>A0A4Y2C1A5_ARAVE</name>
<reference evidence="1 2" key="1">
    <citation type="journal article" date="2019" name="Sci. Rep.">
        <title>Orb-weaving spider Araneus ventricosus genome elucidates the spidroin gene catalogue.</title>
        <authorList>
            <person name="Kono N."/>
            <person name="Nakamura H."/>
            <person name="Ohtoshi R."/>
            <person name="Moran D.A.P."/>
            <person name="Shinohara A."/>
            <person name="Yoshida Y."/>
            <person name="Fujiwara M."/>
            <person name="Mori M."/>
            <person name="Tomita M."/>
            <person name="Arakawa K."/>
        </authorList>
    </citation>
    <scope>NUCLEOTIDE SEQUENCE [LARGE SCALE GENOMIC DNA]</scope>
</reference>
<dbReference type="EMBL" id="BGPR01085063">
    <property type="protein sequence ID" value="GBL97923.1"/>
    <property type="molecule type" value="Genomic_DNA"/>
</dbReference>
<organism evidence="1 2">
    <name type="scientific">Araneus ventricosus</name>
    <name type="common">Orbweaver spider</name>
    <name type="synonym">Epeira ventricosa</name>
    <dbReference type="NCBI Taxonomy" id="182803"/>
    <lineage>
        <taxon>Eukaryota</taxon>
        <taxon>Metazoa</taxon>
        <taxon>Ecdysozoa</taxon>
        <taxon>Arthropoda</taxon>
        <taxon>Chelicerata</taxon>
        <taxon>Arachnida</taxon>
        <taxon>Araneae</taxon>
        <taxon>Araneomorphae</taxon>
        <taxon>Entelegynae</taxon>
        <taxon>Araneoidea</taxon>
        <taxon>Araneidae</taxon>
        <taxon>Araneus</taxon>
    </lineage>
</organism>
<evidence type="ECO:0000313" key="2">
    <source>
        <dbReference type="Proteomes" id="UP000499080"/>
    </source>
</evidence>
<protein>
    <submittedName>
        <fullName evidence="1">Uncharacterized protein</fullName>
    </submittedName>
</protein>
<proteinExistence type="predicted"/>
<dbReference type="Proteomes" id="UP000499080">
    <property type="component" value="Unassembled WGS sequence"/>
</dbReference>
<evidence type="ECO:0000313" key="1">
    <source>
        <dbReference type="EMBL" id="GBL97923.1"/>
    </source>
</evidence>
<dbReference type="AlphaFoldDB" id="A0A4Y2C1A5"/>
<comment type="caution">
    <text evidence="1">The sequence shown here is derived from an EMBL/GenBank/DDBJ whole genome shotgun (WGS) entry which is preliminary data.</text>
</comment>